<name>A0A2A4ET26_9BURK</name>
<organism evidence="3 4">
    <name type="scientific">Burkholderia ubonensis subsp. mesacidophila</name>
    <dbReference type="NCBI Taxonomy" id="265293"/>
    <lineage>
        <taxon>Bacteria</taxon>
        <taxon>Pseudomonadati</taxon>
        <taxon>Pseudomonadota</taxon>
        <taxon>Betaproteobacteria</taxon>
        <taxon>Burkholderiales</taxon>
        <taxon>Burkholderiaceae</taxon>
        <taxon>Burkholderia</taxon>
        <taxon>Burkholderia cepacia complex</taxon>
    </lineage>
</organism>
<feature type="region of interest" description="Disordered" evidence="1">
    <location>
        <begin position="604"/>
        <end position="627"/>
    </location>
</feature>
<accession>A0A2A4ET26</accession>
<gene>
    <name evidence="3" type="ORF">BZL54_33925</name>
</gene>
<evidence type="ECO:0000313" key="4">
    <source>
        <dbReference type="Proteomes" id="UP000217994"/>
    </source>
</evidence>
<keyword evidence="2" id="KW-0732">Signal</keyword>
<dbReference type="AlphaFoldDB" id="A0A2A4ET26"/>
<sequence>MRSNWLIGCAVFAVAALLLAGCSGGSSNDVSPAAPPIAAPTGADMFLLFPNPQVQPDGSFQTNTDAYAQAYYAAIDPTNAKDTLDKWKAANGFGSGTGTEMTAVFGDVRDLGYGRRMVARVDPARQSIAFLVENYLTSPGGSYGFSSLSMDAAVLSDARWRIHYNAIEFSPGPNGGVPFAKFYNFDPVTGQRQLTIDMDGRGRKAMPAVCFSCHGGRADALTRDMNGNPVFGHVQYAQSQADGDAQARLQPFEVGSFDFSTMSGHTRVDYEAILKAMNKLVLCTYPVAAGAPAGQTNCPDYPVFNRQANSSEWQGKPAMLIRNAYGGNGLPAATYLDSYLPQTWSNAGQGALYRNVVAQSCRACHMLRGSKVSDEIDFDDFKGFVTYQQLIKHDVIDRGTMPLARIVYDNFWKSGEPELLASFLESPPNAQVVRDASGAVLQPGRPIADPGPDRAVNSGPTRLSAADSRFADTFRWTIVGGPAGGVLSDANSPSPIFTPGGTGLYVLQLVVSRGTATSAPAQLRISVNGSGVTDPSQLRLADILAVLQGTQTNPRCLSCHGLPPLSGLIPPLNYQDPVGLYQNIRSRINFTDINASPLLQKPAGLEGHGGGLQSGFDLSGPPTQASAMPVGRESYDLLVNWIMNGAPEK</sequence>
<dbReference type="PROSITE" id="PS51257">
    <property type="entry name" value="PROKAR_LIPOPROTEIN"/>
    <property type="match status" value="1"/>
</dbReference>
<reference evidence="3 4" key="1">
    <citation type="submission" date="2017-01" db="EMBL/GenBank/DDBJ databases">
        <title>Whole-Genome Shotgun Sequencing of Two beta-Proteobacterial Species in Search of the Bulgecin Biosynthetic Cluster.</title>
        <authorList>
            <person name="Horsman M.E."/>
            <person name="Marous D.R."/>
            <person name="Li R."/>
            <person name="Oliver R.A."/>
            <person name="Byun B."/>
            <person name="Emrich S.J."/>
            <person name="Boggess B."/>
            <person name="Townsend C.A."/>
            <person name="Mobashery S."/>
        </authorList>
    </citation>
    <scope>NUCLEOTIDE SEQUENCE [LARGE SCALE GENOMIC DNA]</scope>
    <source>
        <strain evidence="3 4">ATCC 31433</strain>
    </source>
</reference>
<feature type="signal peptide" evidence="2">
    <location>
        <begin position="1"/>
        <end position="20"/>
    </location>
</feature>
<feature type="chain" id="PRO_5012562472" description="Cytochrome c domain-containing protein" evidence="2">
    <location>
        <begin position="21"/>
        <end position="649"/>
    </location>
</feature>
<evidence type="ECO:0000256" key="2">
    <source>
        <dbReference type="SAM" id="SignalP"/>
    </source>
</evidence>
<protein>
    <recommendedName>
        <fullName evidence="5">Cytochrome c domain-containing protein</fullName>
    </recommendedName>
</protein>
<dbReference type="GeneID" id="69002095"/>
<evidence type="ECO:0000256" key="1">
    <source>
        <dbReference type="SAM" id="MobiDB-lite"/>
    </source>
</evidence>
<dbReference type="EMBL" id="MTZU01000124">
    <property type="protein sequence ID" value="PCE24301.1"/>
    <property type="molecule type" value="Genomic_DNA"/>
</dbReference>
<dbReference type="RefSeq" id="WP_084903710.1">
    <property type="nucleotide sequence ID" value="NZ_CP020737.1"/>
</dbReference>
<dbReference type="Gene3D" id="2.60.40.10">
    <property type="entry name" value="Immunoglobulins"/>
    <property type="match status" value="1"/>
</dbReference>
<comment type="caution">
    <text evidence="3">The sequence shown here is derived from an EMBL/GenBank/DDBJ whole genome shotgun (WGS) entry which is preliminary data.</text>
</comment>
<dbReference type="InterPro" id="IPR013783">
    <property type="entry name" value="Ig-like_fold"/>
</dbReference>
<evidence type="ECO:0000313" key="3">
    <source>
        <dbReference type="EMBL" id="PCE24301.1"/>
    </source>
</evidence>
<evidence type="ECO:0008006" key="5">
    <source>
        <dbReference type="Google" id="ProtNLM"/>
    </source>
</evidence>
<dbReference type="Proteomes" id="UP000217994">
    <property type="component" value="Unassembled WGS sequence"/>
</dbReference>
<proteinExistence type="predicted"/>